<dbReference type="Gene3D" id="1.25.40.10">
    <property type="entry name" value="Tetratricopeptide repeat domain"/>
    <property type="match status" value="1"/>
</dbReference>
<dbReference type="InParanoid" id="G8YMF2"/>
<dbReference type="FunCoup" id="G8YMF2">
    <property type="interactions" value="111"/>
</dbReference>
<dbReference type="GO" id="GO:0005737">
    <property type="term" value="C:cytoplasm"/>
    <property type="evidence" value="ECO:0007669"/>
    <property type="project" value="TreeGrafter"/>
</dbReference>
<dbReference type="PANTHER" id="PTHR11071">
    <property type="entry name" value="PEPTIDYL-PROLYL CIS-TRANS ISOMERASE"/>
    <property type="match status" value="1"/>
</dbReference>
<keyword evidence="10" id="KW-1185">Reference proteome</keyword>
<dbReference type="EC" id="5.2.1.8" evidence="2"/>
<dbReference type="FunFam" id="1.25.40.10:FF:000029">
    <property type="entry name" value="peptidyl-prolyl cis-trans isomerase D"/>
    <property type="match status" value="1"/>
</dbReference>
<evidence type="ECO:0000256" key="6">
    <source>
        <dbReference type="ARBA" id="ARBA00023235"/>
    </source>
</evidence>
<dbReference type="PRINTS" id="PR00153">
    <property type="entry name" value="CSAPPISMRASE"/>
</dbReference>
<keyword evidence="6" id="KW-0413">Isomerase</keyword>
<dbReference type="OrthoDB" id="407558at2759"/>
<keyword evidence="5" id="KW-0697">Rotamase</keyword>
<dbReference type="GO" id="GO:0016018">
    <property type="term" value="F:cyclosporin A binding"/>
    <property type="evidence" value="ECO:0007669"/>
    <property type="project" value="TreeGrafter"/>
</dbReference>
<dbReference type="InterPro" id="IPR019734">
    <property type="entry name" value="TPR_rpt"/>
</dbReference>
<accession>G8YMF2</accession>
<evidence type="ECO:0000259" key="8">
    <source>
        <dbReference type="PROSITE" id="PS50072"/>
    </source>
</evidence>
<proteinExistence type="predicted"/>
<gene>
    <name evidence="9" type="primary">Piso0_001315</name>
    <name evidence="9" type="ORF">GNLVRS01_PISO0F03789g</name>
</gene>
<evidence type="ECO:0000256" key="2">
    <source>
        <dbReference type="ARBA" id="ARBA00013194"/>
    </source>
</evidence>
<evidence type="ECO:0000256" key="3">
    <source>
        <dbReference type="ARBA" id="ARBA00022737"/>
    </source>
</evidence>
<dbReference type="PANTHER" id="PTHR11071:SF561">
    <property type="entry name" value="PEPTIDYL-PROLYL CIS-TRANS ISOMERASE D-RELATED"/>
    <property type="match status" value="1"/>
</dbReference>
<name>G8YMF2_PICSO</name>
<dbReference type="GO" id="GO:0003755">
    <property type="term" value="F:peptidyl-prolyl cis-trans isomerase activity"/>
    <property type="evidence" value="ECO:0007669"/>
    <property type="project" value="UniProtKB-KW"/>
</dbReference>
<evidence type="ECO:0000256" key="4">
    <source>
        <dbReference type="ARBA" id="ARBA00022803"/>
    </source>
</evidence>
<keyword evidence="4 7" id="KW-0802">TPR repeat</keyword>
<evidence type="ECO:0000256" key="7">
    <source>
        <dbReference type="PROSITE-ProRule" id="PRU00339"/>
    </source>
</evidence>
<sequence>MKVEPVRPCCFFDISIADIFVGRVVLELFEDLAPKTTECFLKVCNGSATDESGKAITYKGNCFHTVIKNFVIQGGDLIHCTSDNKCPNDQCGTSFTTLFKSDDFKPENLAELNESFKVCMTTSTDSNSITSQFFITTHPQPHLNGKYTVFGQVIHGKSVIREIEDVKTENNIPIESNTVCITDCGEWNETMPVPIANACYDSIGGDVYEEFPDDDTHIDKESSESVYIASTIIKHSAGLIFKQGRKRDALLKYKKCLRYVMEYIPDEDQEPDWNKKYQELRKQIYLNLSLVSKQLDDNMKAVDYATYVIDMANSTDSDRAKAYFRRGSSLLKEKKYDSAMSDLKVAKSLTPNDPLVEKELETCMNLIESKKRKEKSQYAKFFGS</sequence>
<dbReference type="GO" id="GO:0051082">
    <property type="term" value="F:unfolded protein binding"/>
    <property type="evidence" value="ECO:0007669"/>
    <property type="project" value="UniProtKB-ARBA"/>
</dbReference>
<dbReference type="STRING" id="559304.G8YMF2"/>
<evidence type="ECO:0000256" key="1">
    <source>
        <dbReference type="ARBA" id="ARBA00000971"/>
    </source>
</evidence>
<comment type="catalytic activity">
    <reaction evidence="1">
        <text>[protein]-peptidylproline (omega=180) = [protein]-peptidylproline (omega=0)</text>
        <dbReference type="Rhea" id="RHEA:16237"/>
        <dbReference type="Rhea" id="RHEA-COMP:10747"/>
        <dbReference type="Rhea" id="RHEA-COMP:10748"/>
        <dbReference type="ChEBI" id="CHEBI:83833"/>
        <dbReference type="ChEBI" id="CHEBI:83834"/>
        <dbReference type="EC" id="5.2.1.8"/>
    </reaction>
</comment>
<dbReference type="PROSITE" id="PS50005">
    <property type="entry name" value="TPR"/>
    <property type="match status" value="1"/>
</dbReference>
<evidence type="ECO:0000313" key="10">
    <source>
        <dbReference type="Proteomes" id="UP000005222"/>
    </source>
</evidence>
<keyword evidence="3" id="KW-0677">Repeat</keyword>
<evidence type="ECO:0000256" key="5">
    <source>
        <dbReference type="ARBA" id="ARBA00023110"/>
    </source>
</evidence>
<dbReference type="Gene3D" id="2.40.100.10">
    <property type="entry name" value="Cyclophilin-like"/>
    <property type="match status" value="1"/>
</dbReference>
<feature type="repeat" description="TPR" evidence="7">
    <location>
        <begin position="320"/>
        <end position="353"/>
    </location>
</feature>
<dbReference type="eggNOG" id="KOG0546">
    <property type="taxonomic scope" value="Eukaryota"/>
</dbReference>
<dbReference type="InterPro" id="IPR011990">
    <property type="entry name" value="TPR-like_helical_dom_sf"/>
</dbReference>
<evidence type="ECO:0000313" key="9">
    <source>
        <dbReference type="EMBL" id="CCE88548.1"/>
    </source>
</evidence>
<organism evidence="9 10">
    <name type="scientific">Pichia sorbitophila (strain ATCC MYA-4447 / BCRC 22081 / CBS 7064 / NBRC 10061 / NRRL Y-12695)</name>
    <name type="common">Hybrid yeast</name>
    <dbReference type="NCBI Taxonomy" id="559304"/>
    <lineage>
        <taxon>Eukaryota</taxon>
        <taxon>Fungi</taxon>
        <taxon>Dikarya</taxon>
        <taxon>Ascomycota</taxon>
        <taxon>Saccharomycotina</taxon>
        <taxon>Pichiomycetes</taxon>
        <taxon>Debaryomycetaceae</taxon>
        <taxon>Millerozyma</taxon>
    </lineage>
</organism>
<dbReference type="SUPFAM" id="SSF48452">
    <property type="entry name" value="TPR-like"/>
    <property type="match status" value="1"/>
</dbReference>
<dbReference type="Proteomes" id="UP000005222">
    <property type="component" value="Chromosome F"/>
</dbReference>
<dbReference type="EMBL" id="FO082054">
    <property type="protein sequence ID" value="CCE88548.1"/>
    <property type="molecule type" value="Genomic_DNA"/>
</dbReference>
<dbReference type="Pfam" id="PF00160">
    <property type="entry name" value="Pro_isomerase"/>
    <property type="match status" value="1"/>
</dbReference>
<dbReference type="PROSITE" id="PS50072">
    <property type="entry name" value="CSA_PPIASE_2"/>
    <property type="match status" value="1"/>
</dbReference>
<dbReference type="AlphaFoldDB" id="G8YMF2"/>
<feature type="domain" description="PPIase cyclophilin-type" evidence="8">
    <location>
        <begin position="11"/>
        <end position="186"/>
    </location>
</feature>
<dbReference type="HOGENOM" id="CLU_012062_37_0_1"/>
<protein>
    <recommendedName>
        <fullName evidence="2">peptidylprolyl isomerase</fullName>
        <ecNumber evidence="2">5.2.1.8</ecNumber>
    </recommendedName>
</protein>
<dbReference type="InterPro" id="IPR002130">
    <property type="entry name" value="Cyclophilin-type_PPIase_dom"/>
</dbReference>
<dbReference type="GO" id="GO:0042026">
    <property type="term" value="P:protein refolding"/>
    <property type="evidence" value="ECO:0007669"/>
    <property type="project" value="UniProtKB-ARBA"/>
</dbReference>
<dbReference type="SUPFAM" id="SSF50891">
    <property type="entry name" value="Cyclophilin-like"/>
    <property type="match status" value="1"/>
</dbReference>
<reference evidence="9 10" key="1">
    <citation type="journal article" date="2012" name="G3 (Bethesda)">
        <title>Pichia sorbitophila, an interspecies yeast hybrid reveals early steps of genome resolution following polyploidization.</title>
        <authorList>
            <person name="Leh Louis V."/>
            <person name="Despons L."/>
            <person name="Friedrich A."/>
            <person name="Martin T."/>
            <person name="Durrens P."/>
            <person name="Casaregola S."/>
            <person name="Neuveglise C."/>
            <person name="Fairhead C."/>
            <person name="Marck C."/>
            <person name="Cruz J.A."/>
            <person name="Straub M.L."/>
            <person name="Kugler V."/>
            <person name="Sacerdot C."/>
            <person name="Uzunov Z."/>
            <person name="Thierry A."/>
            <person name="Weiss S."/>
            <person name="Bleykasten C."/>
            <person name="De Montigny J."/>
            <person name="Jacques N."/>
            <person name="Jung P."/>
            <person name="Lemaire M."/>
            <person name="Mallet S."/>
            <person name="Morel G."/>
            <person name="Richard G.F."/>
            <person name="Sarkar A."/>
            <person name="Savel G."/>
            <person name="Schacherer J."/>
            <person name="Seret M.L."/>
            <person name="Talla E."/>
            <person name="Samson G."/>
            <person name="Jubin C."/>
            <person name="Poulain J."/>
            <person name="Vacherie B."/>
            <person name="Barbe V."/>
            <person name="Pelletier E."/>
            <person name="Sherman D.J."/>
            <person name="Westhof E."/>
            <person name="Weissenbach J."/>
            <person name="Baret P.V."/>
            <person name="Wincker P."/>
            <person name="Gaillardin C."/>
            <person name="Dujon B."/>
            <person name="Souciet J.L."/>
        </authorList>
    </citation>
    <scope>NUCLEOTIDE SEQUENCE [LARGE SCALE GENOMIC DNA]</scope>
    <source>
        <strain evidence="10">ATCC MYA-4447 / BCRC 22081 / CBS 7064 / NBRC 10061 / NRRL Y-12695</strain>
    </source>
</reference>
<dbReference type="InterPro" id="IPR029000">
    <property type="entry name" value="Cyclophilin-like_dom_sf"/>
</dbReference>